<protein>
    <submittedName>
        <fullName evidence="2">Uncharacterized protein</fullName>
    </submittedName>
</protein>
<accession>H0ERY9</accession>
<dbReference type="AlphaFoldDB" id="H0ERY9"/>
<dbReference type="HOGENOM" id="CLU_3384879_0_0_1"/>
<proteinExistence type="predicted"/>
<sequence length="33" mass="3616">MSLHLTLPSLAPGSRTSKRTSRREVSRHLGLGN</sequence>
<dbReference type="EMBL" id="AGUE01000138">
    <property type="protein sequence ID" value="EHK98713.1"/>
    <property type="molecule type" value="Genomic_DNA"/>
</dbReference>
<comment type="caution">
    <text evidence="2">The sequence shown here is derived from an EMBL/GenBank/DDBJ whole genome shotgun (WGS) entry which is preliminary data.</text>
</comment>
<gene>
    <name evidence="2" type="ORF">M7I_5461</name>
</gene>
<name>H0ERY9_GLAL7</name>
<dbReference type="Proteomes" id="UP000005446">
    <property type="component" value="Unassembled WGS sequence"/>
</dbReference>
<feature type="region of interest" description="Disordered" evidence="1">
    <location>
        <begin position="1"/>
        <end position="33"/>
    </location>
</feature>
<evidence type="ECO:0000313" key="3">
    <source>
        <dbReference type="Proteomes" id="UP000005446"/>
    </source>
</evidence>
<evidence type="ECO:0000313" key="2">
    <source>
        <dbReference type="EMBL" id="EHK98713.1"/>
    </source>
</evidence>
<evidence type="ECO:0000256" key="1">
    <source>
        <dbReference type="SAM" id="MobiDB-lite"/>
    </source>
</evidence>
<reference evidence="2 3" key="1">
    <citation type="journal article" date="2012" name="Eukaryot. Cell">
        <title>Genome sequence of the fungus Glarea lozoyensis: the first genome sequence of a species from the Helotiaceae family.</title>
        <authorList>
            <person name="Youssar L."/>
            <person name="Gruening B.A."/>
            <person name="Erxleben A."/>
            <person name="Guenther S."/>
            <person name="Huettel W."/>
        </authorList>
    </citation>
    <scope>NUCLEOTIDE SEQUENCE [LARGE SCALE GENOMIC DNA]</scope>
    <source>
        <strain evidence="3">ATCC 74030 / MF5533</strain>
    </source>
</reference>
<dbReference type="InParanoid" id="H0ERY9"/>
<organism evidence="2 3">
    <name type="scientific">Glarea lozoyensis (strain ATCC 74030 / MF5533)</name>
    <dbReference type="NCBI Taxonomy" id="1104152"/>
    <lineage>
        <taxon>Eukaryota</taxon>
        <taxon>Fungi</taxon>
        <taxon>Dikarya</taxon>
        <taxon>Ascomycota</taxon>
        <taxon>Pezizomycotina</taxon>
        <taxon>Leotiomycetes</taxon>
        <taxon>Helotiales</taxon>
        <taxon>Helotiaceae</taxon>
        <taxon>Glarea</taxon>
    </lineage>
</organism>
<keyword evidence="3" id="KW-1185">Reference proteome</keyword>